<dbReference type="Proteomes" id="UP001310890">
    <property type="component" value="Unassembled WGS sequence"/>
</dbReference>
<keyword evidence="1" id="KW-0472">Membrane</keyword>
<name>A0AAN7TGH7_9PEZI</name>
<feature type="transmembrane region" description="Helical" evidence="1">
    <location>
        <begin position="277"/>
        <end position="309"/>
    </location>
</feature>
<dbReference type="PANTHER" id="PTHR34414">
    <property type="entry name" value="HET DOMAIN-CONTAINING PROTEIN-RELATED"/>
    <property type="match status" value="1"/>
</dbReference>
<comment type="caution">
    <text evidence="2">The sequence shown here is derived from an EMBL/GenBank/DDBJ whole genome shotgun (WGS) entry which is preliminary data.</text>
</comment>
<feature type="transmembrane region" description="Helical" evidence="1">
    <location>
        <begin position="244"/>
        <end position="265"/>
    </location>
</feature>
<proteinExistence type="predicted"/>
<dbReference type="PANTHER" id="PTHR34414:SF1">
    <property type="entry name" value="SUBTILISIN-LIKE SERINE PROTEASE"/>
    <property type="match status" value="1"/>
</dbReference>
<reference evidence="2" key="1">
    <citation type="submission" date="2023-08" db="EMBL/GenBank/DDBJ databases">
        <title>Black Yeasts Isolated from many extreme environments.</title>
        <authorList>
            <person name="Coleine C."/>
            <person name="Stajich J.E."/>
            <person name="Selbmann L."/>
        </authorList>
    </citation>
    <scope>NUCLEOTIDE SEQUENCE</scope>
    <source>
        <strain evidence="2">CCFEE 5401</strain>
    </source>
</reference>
<keyword evidence="1" id="KW-0812">Transmembrane</keyword>
<protein>
    <recommendedName>
        <fullName evidence="4">Subtilisin-like serine protease</fullName>
    </recommendedName>
</protein>
<gene>
    <name evidence="2" type="ORF">LTR62_000842</name>
</gene>
<evidence type="ECO:0000313" key="3">
    <source>
        <dbReference type="Proteomes" id="UP001310890"/>
    </source>
</evidence>
<dbReference type="AlphaFoldDB" id="A0AAN7TGH7"/>
<sequence length="354" mass="39893">MASWPRPAQPVPTTIPNDDLPASFRVHDHKGVLAHTLTIPLDDPDALLDSDLSVKRIDDIFDYLWLVGRPYPPRPLSIQGVLHRTAVPVHDVALHLVWTSQRIYVKPLPRYVISDAFYEQYLQPNRTPGGVNTVRQSCRCPDALGLLFSYTALLPTETDFALAQTALLLPTDIEWSRWKALVTRLLNDYPRNTIYQSIPRRYIYGELRHDRLDKIYRYLCGHVLHGYSHLMGPTTYGDFLNHNLGPIGVATIYIIVVLTAMQVVLATDSVEGSFSRISYGFAIFSIVAPLAGIALVIAALLTMFVMNWINTLAAQKRRFQALGLITPRTQKARGGKRSVGIDMVRFEPIQQHLT</sequence>
<keyword evidence="1" id="KW-1133">Transmembrane helix</keyword>
<dbReference type="Pfam" id="PF20246">
    <property type="entry name" value="DUF6601"/>
    <property type="match status" value="1"/>
</dbReference>
<organism evidence="2 3">
    <name type="scientific">Meristemomyces frigidus</name>
    <dbReference type="NCBI Taxonomy" id="1508187"/>
    <lineage>
        <taxon>Eukaryota</taxon>
        <taxon>Fungi</taxon>
        <taxon>Dikarya</taxon>
        <taxon>Ascomycota</taxon>
        <taxon>Pezizomycotina</taxon>
        <taxon>Dothideomycetes</taxon>
        <taxon>Dothideomycetidae</taxon>
        <taxon>Mycosphaerellales</taxon>
        <taxon>Teratosphaeriaceae</taxon>
        <taxon>Meristemomyces</taxon>
    </lineage>
</organism>
<accession>A0AAN7TGH7</accession>
<evidence type="ECO:0000256" key="1">
    <source>
        <dbReference type="SAM" id="Phobius"/>
    </source>
</evidence>
<evidence type="ECO:0008006" key="4">
    <source>
        <dbReference type="Google" id="ProtNLM"/>
    </source>
</evidence>
<evidence type="ECO:0000313" key="2">
    <source>
        <dbReference type="EMBL" id="KAK5115753.1"/>
    </source>
</evidence>
<dbReference type="InterPro" id="IPR046536">
    <property type="entry name" value="DUF6601"/>
</dbReference>
<dbReference type="EMBL" id="JAVRRL010000011">
    <property type="protein sequence ID" value="KAK5115753.1"/>
    <property type="molecule type" value="Genomic_DNA"/>
</dbReference>